<organism evidence="4 5">
    <name type="scientific">Paraburkholderia kirstenboschensis</name>
    <dbReference type="NCBI Taxonomy" id="1245436"/>
    <lineage>
        <taxon>Bacteria</taxon>
        <taxon>Pseudomonadati</taxon>
        <taxon>Pseudomonadota</taxon>
        <taxon>Betaproteobacteria</taxon>
        <taxon>Burkholderiales</taxon>
        <taxon>Burkholderiaceae</taxon>
        <taxon>Paraburkholderia</taxon>
    </lineage>
</organism>
<dbReference type="Gene3D" id="3.30.365.10">
    <property type="entry name" value="Aldehyde oxidase/xanthine dehydrogenase, molybdopterin binding domain"/>
    <property type="match status" value="4"/>
</dbReference>
<dbReference type="InterPro" id="IPR000674">
    <property type="entry name" value="Ald_Oxase/Xan_DH_a/b"/>
</dbReference>
<keyword evidence="5" id="KW-1185">Reference proteome</keyword>
<gene>
    <name evidence="4" type="ORF">RW095_04395</name>
</gene>
<protein>
    <submittedName>
        <fullName evidence="4">Xanthine dehydrogenase family protein molybdopterin-binding subunit</fullName>
    </submittedName>
</protein>
<dbReference type="SUPFAM" id="SSF54665">
    <property type="entry name" value="CO dehydrogenase molybdoprotein N-domain-like"/>
    <property type="match status" value="1"/>
</dbReference>
<reference evidence="4 5" key="1">
    <citation type="submission" date="2023-10" db="EMBL/GenBank/DDBJ databases">
        <title>Surface-active antibiotics is a multifunctional adaptation for post-fire microbes.</title>
        <authorList>
            <person name="Liu M.D."/>
            <person name="Du Y."/>
            <person name="Koupaei S.K."/>
            <person name="Kim N.R."/>
            <person name="Zhang W."/>
            <person name="Traxler M.F."/>
        </authorList>
    </citation>
    <scope>NUCLEOTIDE SEQUENCE [LARGE SCALE GENOMIC DNA]</scope>
    <source>
        <strain evidence="4 5">F3</strain>
    </source>
</reference>
<evidence type="ECO:0000313" key="5">
    <source>
        <dbReference type="Proteomes" id="UP001302652"/>
    </source>
</evidence>
<dbReference type="Pfam" id="PF20256">
    <property type="entry name" value="MoCoBD_2"/>
    <property type="match status" value="1"/>
</dbReference>
<dbReference type="InterPro" id="IPR046867">
    <property type="entry name" value="AldOxase/xan_DH_MoCoBD2"/>
</dbReference>
<keyword evidence="2" id="KW-0560">Oxidoreductase</keyword>
<evidence type="ECO:0000313" key="4">
    <source>
        <dbReference type="EMBL" id="WOD14655.1"/>
    </source>
</evidence>
<dbReference type="SMART" id="SM01008">
    <property type="entry name" value="Ald_Xan_dh_C"/>
    <property type="match status" value="1"/>
</dbReference>
<dbReference type="SUPFAM" id="SSF56003">
    <property type="entry name" value="Molybdenum cofactor-binding domain"/>
    <property type="match status" value="1"/>
</dbReference>
<feature type="domain" description="Aldehyde oxidase/xanthine dehydrogenase a/b hammerhead" evidence="3">
    <location>
        <begin position="26"/>
        <end position="135"/>
    </location>
</feature>
<evidence type="ECO:0000256" key="2">
    <source>
        <dbReference type="ARBA" id="ARBA00023002"/>
    </source>
</evidence>
<dbReference type="PANTHER" id="PTHR11908:SF132">
    <property type="entry name" value="ALDEHYDE OXIDASE 1-RELATED"/>
    <property type="match status" value="1"/>
</dbReference>
<dbReference type="Pfam" id="PF02738">
    <property type="entry name" value="MoCoBD_1"/>
    <property type="match status" value="1"/>
</dbReference>
<name>A0ABZ0ECK5_9BURK</name>
<dbReference type="EMBL" id="CP136511">
    <property type="protein sequence ID" value="WOD14655.1"/>
    <property type="molecule type" value="Genomic_DNA"/>
</dbReference>
<evidence type="ECO:0000256" key="1">
    <source>
        <dbReference type="ARBA" id="ARBA00022505"/>
    </source>
</evidence>
<dbReference type="PANTHER" id="PTHR11908">
    <property type="entry name" value="XANTHINE DEHYDROGENASE"/>
    <property type="match status" value="1"/>
</dbReference>
<dbReference type="InterPro" id="IPR016208">
    <property type="entry name" value="Ald_Oxase/xanthine_DH-like"/>
</dbReference>
<proteinExistence type="predicted"/>
<dbReference type="Pfam" id="PF01315">
    <property type="entry name" value="Ald_Xan_dh_C"/>
    <property type="match status" value="1"/>
</dbReference>
<keyword evidence="1" id="KW-0500">Molybdenum</keyword>
<accession>A0ABZ0ECK5</accession>
<dbReference type="InterPro" id="IPR008274">
    <property type="entry name" value="AldOxase/xan_DH_MoCoBD1"/>
</dbReference>
<dbReference type="RefSeq" id="WP_317016611.1">
    <property type="nucleotide sequence ID" value="NZ_CP136511.1"/>
</dbReference>
<dbReference type="Gene3D" id="3.90.1170.50">
    <property type="entry name" value="Aldehyde oxidase/xanthine dehydrogenase, a/b hammerhead"/>
    <property type="match status" value="1"/>
</dbReference>
<evidence type="ECO:0000259" key="3">
    <source>
        <dbReference type="SMART" id="SM01008"/>
    </source>
</evidence>
<dbReference type="Proteomes" id="UP001302652">
    <property type="component" value="Chromosome 3"/>
</dbReference>
<dbReference type="InterPro" id="IPR037165">
    <property type="entry name" value="AldOxase/xan_DH_Mopterin-bd_sf"/>
</dbReference>
<sequence length="752" mass="80619">MQLASNKTQPVIGGDFTRIDGPFKVSGAATYTSDFNFAGMLYAVPVCATIAKGRIHQLETTAASKMPGVRAVFTRENIGKFFRVGFGPRIDERRPPLDDDVISYYGQYIALVVADTFEQATAASHAVKARYAQSQPDVTVQMSAQGAPSVDTQRGDAEAAFAAASDALKLDETYTTPIETHNPIELHATVAVFDGTNYTLYETTQSIVNQRQMMAQMLGVPEDQVRVIMKYLGSGFGGKLFPWSHSLLAAAAARNLRRPVKLVLSRGMMFQNVGHRPATEQRIRLSATRDGRLTSLQQHYVYQTARLDTRKENCGEATGYLYSSPNLRVTAAHARRDIAPSTSMRGPGAVPGLFAVESAVDELAIKLNIDPVQLRLVNEPAIDECLNVPFSSRHLKECLTRGAEQFGWAARKTPVGSMRNDGLVIGWGVAAGSWQAQRSAAEVIVELNADATARVLTATQDIGTGTYTVIAQMVANATGIALDRISVVIGDTRLPPGPMSGGSRATASLIPAVAQAAKVAVQHLLVTAAEAGNSPFNGQNADALCFEQGMVYRKGTSPAAGVPFERILGPAGINAVVGRGRSGPNQDDPDAKRVSVHSYCAHFAEVTWQPETARLRVSRVVSVIDGGKIINARTARNQIEGAVVMGIGMALFEETNYDSRSGAPINRSLADYVMVTHADAPKIDVTFLDYPDLALNPLGARGVGEIGIAGIAPAIANAVYHATGVRVRDLPVRIEDLLAADLVQIRRSIRLL</sequence>
<dbReference type="InterPro" id="IPR036856">
    <property type="entry name" value="Ald_Oxase/Xan_DH_a/b_sf"/>
</dbReference>